<accession>A0A7R8USV1</accession>
<keyword evidence="2" id="KW-1185">Reference proteome</keyword>
<protein>
    <recommendedName>
        <fullName evidence="3">BTB domain-containing protein</fullName>
    </recommendedName>
</protein>
<name>A0A7R8USV1_HERIL</name>
<dbReference type="InParanoid" id="A0A7R8USV1"/>
<sequence>MSIKIKKIIKKPLLICNIEFEMERFSMFCLHPKPRRFCIENDFEIQEGIEGTIRVYPRGTDDNMSENWVSVVTSVRTKSKSDIYAKLDVSIRSFDGLEKIEKLSPDYRLLHSREEVWDMSKFTTTENVLQQTEKFIGTMGTLKLNLTLSVHLDRTANRWISSIYDQPVRSRLRKMLKNKTGEQRFDIMFIIGKCQFQAHRQVVKCDPILQGILQGSDPQCQLFDVPNFRPESLENLIIDSYMHSSLFCKRCFIYRKKGTKPCCDARNKYGC</sequence>
<dbReference type="AlphaFoldDB" id="A0A7R8USV1"/>
<dbReference type="EMBL" id="LR899011">
    <property type="protein sequence ID" value="CAD7086418.1"/>
    <property type="molecule type" value="Genomic_DNA"/>
</dbReference>
<dbReference type="InterPro" id="IPR008974">
    <property type="entry name" value="TRAF-like"/>
</dbReference>
<evidence type="ECO:0000313" key="1">
    <source>
        <dbReference type="EMBL" id="CAD7086418.1"/>
    </source>
</evidence>
<dbReference type="Proteomes" id="UP000594454">
    <property type="component" value="Chromosome 3"/>
</dbReference>
<dbReference type="Gene3D" id="2.60.210.10">
    <property type="entry name" value="Apoptosis, Tumor Necrosis Factor Receptor Associated Protein 2, Chain A"/>
    <property type="match status" value="1"/>
</dbReference>
<gene>
    <name evidence="1" type="ORF">HERILL_LOCUS9194</name>
</gene>
<reference evidence="1 2" key="1">
    <citation type="submission" date="2020-11" db="EMBL/GenBank/DDBJ databases">
        <authorList>
            <person name="Wallbank WR R."/>
            <person name="Pardo Diaz C."/>
            <person name="Kozak K."/>
            <person name="Martin S."/>
            <person name="Jiggins C."/>
            <person name="Moest M."/>
            <person name="Warren A I."/>
            <person name="Generalovic N T."/>
            <person name="Byers J.R.P. K."/>
            <person name="Montejo-Kovacevich G."/>
            <person name="Yen C E."/>
        </authorList>
    </citation>
    <scope>NUCLEOTIDE SEQUENCE [LARGE SCALE GENOMIC DNA]</scope>
</reference>
<organism evidence="1 2">
    <name type="scientific">Hermetia illucens</name>
    <name type="common">Black soldier fly</name>
    <dbReference type="NCBI Taxonomy" id="343691"/>
    <lineage>
        <taxon>Eukaryota</taxon>
        <taxon>Metazoa</taxon>
        <taxon>Ecdysozoa</taxon>
        <taxon>Arthropoda</taxon>
        <taxon>Hexapoda</taxon>
        <taxon>Insecta</taxon>
        <taxon>Pterygota</taxon>
        <taxon>Neoptera</taxon>
        <taxon>Endopterygota</taxon>
        <taxon>Diptera</taxon>
        <taxon>Brachycera</taxon>
        <taxon>Stratiomyomorpha</taxon>
        <taxon>Stratiomyidae</taxon>
        <taxon>Hermetiinae</taxon>
        <taxon>Hermetia</taxon>
    </lineage>
</organism>
<evidence type="ECO:0000313" key="2">
    <source>
        <dbReference type="Proteomes" id="UP000594454"/>
    </source>
</evidence>
<evidence type="ECO:0008006" key="3">
    <source>
        <dbReference type="Google" id="ProtNLM"/>
    </source>
</evidence>
<proteinExistence type="predicted"/>